<organism evidence="3 4">
    <name type="scientific">Marinobacter nauticus</name>
    <name type="common">Marinobacter hydrocarbonoclasticus</name>
    <name type="synonym">Marinobacter aquaeolei</name>
    <dbReference type="NCBI Taxonomy" id="2743"/>
    <lineage>
        <taxon>Bacteria</taxon>
        <taxon>Pseudomonadati</taxon>
        <taxon>Pseudomonadota</taxon>
        <taxon>Gammaproteobacteria</taxon>
        <taxon>Pseudomonadales</taxon>
        <taxon>Marinobacteraceae</taxon>
        <taxon>Marinobacter</taxon>
    </lineage>
</organism>
<dbReference type="InterPro" id="IPR040766">
    <property type="entry name" value="Tudor_2_RapA"/>
</dbReference>
<comment type="caution">
    <text evidence="3">The sequence shown here is derived from an EMBL/GenBank/DDBJ whole genome shotgun (WGS) entry which is preliminary data.</text>
</comment>
<feature type="non-terminal residue" evidence="3">
    <location>
        <position position="93"/>
    </location>
</feature>
<dbReference type="Pfam" id="PF18337">
    <property type="entry name" value="Tudor_RapA"/>
    <property type="match status" value="1"/>
</dbReference>
<proteinExistence type="predicted"/>
<dbReference type="Gene3D" id="2.30.30.930">
    <property type="match status" value="1"/>
</dbReference>
<evidence type="ECO:0000313" key="4">
    <source>
        <dbReference type="Proteomes" id="UP000261325"/>
    </source>
</evidence>
<sequence length="93" mass="10349">METSEFVIGQRWVSHSDTALGLGIVTDISGRRVTLGFPAADEERTYAIDNAPLSRIVYQQGEEIETFDGERYTVRAVEELDGVLVYHADDGEN</sequence>
<dbReference type="Gene3D" id="2.30.30.140">
    <property type="match status" value="1"/>
</dbReference>
<dbReference type="Proteomes" id="UP000261325">
    <property type="component" value="Unassembled WGS sequence"/>
</dbReference>
<evidence type="ECO:0000259" key="1">
    <source>
        <dbReference type="Pfam" id="PF18337"/>
    </source>
</evidence>
<feature type="domain" description="RapA N-terminal Tudor like" evidence="2">
    <location>
        <begin position="6"/>
        <end position="56"/>
    </location>
</feature>
<dbReference type="EMBL" id="DLYI01000209">
    <property type="protein sequence ID" value="HAC29264.1"/>
    <property type="molecule type" value="Genomic_DNA"/>
</dbReference>
<accession>A0A3B8WGI1</accession>
<evidence type="ECO:0008006" key="5">
    <source>
        <dbReference type="Google" id="ProtNLM"/>
    </source>
</evidence>
<gene>
    <name evidence="3" type="ORF">DCF82_15870</name>
</gene>
<feature type="domain" description="RapA N-terminal Tudor-like" evidence="1">
    <location>
        <begin position="58"/>
        <end position="91"/>
    </location>
</feature>
<reference evidence="3 4" key="1">
    <citation type="journal article" date="2018" name="Nat. Biotechnol.">
        <title>A standardized bacterial taxonomy based on genome phylogeny substantially revises the tree of life.</title>
        <authorList>
            <person name="Parks D.H."/>
            <person name="Chuvochina M."/>
            <person name="Waite D.W."/>
            <person name="Rinke C."/>
            <person name="Skarshewski A."/>
            <person name="Chaumeil P.A."/>
            <person name="Hugenholtz P."/>
        </authorList>
    </citation>
    <scope>NUCLEOTIDE SEQUENCE [LARGE SCALE GENOMIC DNA]</scope>
    <source>
        <strain evidence="3">UBA9049</strain>
    </source>
</reference>
<evidence type="ECO:0000259" key="2">
    <source>
        <dbReference type="Pfam" id="PF18339"/>
    </source>
</evidence>
<evidence type="ECO:0000313" key="3">
    <source>
        <dbReference type="EMBL" id="HAC29264.1"/>
    </source>
</evidence>
<dbReference type="InterPro" id="IPR040765">
    <property type="entry name" value="Tudor_1_RapA"/>
</dbReference>
<name>A0A3B8WGI1_MARNT</name>
<dbReference type="AlphaFoldDB" id="A0A3B8WGI1"/>
<protein>
    <recommendedName>
        <fullName evidence="5">RNA polymerase-associated protein RapA</fullName>
    </recommendedName>
</protein>
<dbReference type="Pfam" id="PF18339">
    <property type="entry name" value="Tudor_1_RapA"/>
    <property type="match status" value="1"/>
</dbReference>